<sequence length="1106" mass="116344">MMAPTFVSSALSALALVSTITLTSAGALKKRDLIAPASPATNWTFLGCYTDSVGARSLTGATYNSGTSMTDEACVAFCISKNMYYAGTEYAGECYCGTSIASTGVPAALTDCNMACNGNTTEQCGGPDRLTMFNTTIPPGPVGPFDNPGVNGYHSLGCYNDSVAARTLTTGVQTTGGQAALTVALCTSACAAGGYTYAGVEYASECYCGNTISNYGAPATLTDCNMVCNGNSSEYCGGPDRLNMYSSQTAPTGWVALGCYTDSVAARTLTTPEYGIGSMTIELCTSTCKTAGYIYAGVEYGGECYCGNAFSNGGGPAPDGSAGCNMACTGNSQETCGGSNRLNIFQQSGTTSTTTSASSTVASSTISVGSGSATGLPSGWAYRGCYIDNANGRDFITQEPDSQTNTVENCVATCVGLGYTVAGMEYGVQCFCDNFLRNGAALTSDSDCNMACAGNSAEMCGAGDRLSVYSNATLQVYVPPGPQKTNLTGNWTYQGCLLDNAEARTFPYQLILSNNNTANNCLQSCQTFGYGAGGMEFGDECYCGDVANIAAAGATLMPESDCNSVCSGNASYICGGGDRISYYEWTGTPLNSWTFASGNDAGQYEFLIGGVIVPLIAAPSVNGKVTFLEKWGTGPPNSTGAYELDLNLLNNFTAAWRPMHVKTDVFCSGGLTLPDKVGRQINVGGWANDATYGIRLYWPDGSPGVWGQNDWQENVNELSLQAGRWYPTPMIMANGSILVVGGEQGSNGAPVPSLEILPKVGPIVYCDWLDRTDPYNLYPFLAVLPTGDIFVAYYNEARILDEVTLLTKRVMPNIPGAVNDFLGGRTYPFEGTAVLMPQHAPYGDHLVVMLCGGSIPGPEFALDNCVSIAPEDTNPQWVIERMPSKRVISCMTALPDGTYLILNGGQQGRAGFGLCTEPNHNAVLYDPSKPVNTRMTSMANTTIDRLYHSEAVLLDDGRVLVSGSDPEDTRFVQEYRVEVFIPPYLMGNPTQPVVTISKSQSDWAYGGTYTISVSSTPSKISLMGATASTHGNSMGQRTIFPAFSCSGNSCTITAPPNAHVCPPGWFQLYMLDANGTPSVANWVRIGGDPASLGNWPNFPDFNVPGV</sequence>
<dbReference type="Gene3D" id="2.130.10.80">
    <property type="entry name" value="Galactose oxidase/kelch, beta-propeller"/>
    <property type="match status" value="1"/>
</dbReference>
<name>A0A8E2DZP0_9PEZI</name>
<feature type="chain" id="PRO_5034667030" evidence="2">
    <location>
        <begin position="26"/>
        <end position="1106"/>
    </location>
</feature>
<dbReference type="SUPFAM" id="SSF81296">
    <property type="entry name" value="E set domains"/>
    <property type="match status" value="1"/>
</dbReference>
<evidence type="ECO:0000256" key="1">
    <source>
        <dbReference type="ARBA" id="ARBA00022729"/>
    </source>
</evidence>
<keyword evidence="5" id="KW-1185">Reference proteome</keyword>
<feature type="signal peptide" evidence="2">
    <location>
        <begin position="1"/>
        <end position="25"/>
    </location>
</feature>
<feature type="domain" description="WSC" evidence="3">
    <location>
        <begin position="152"/>
        <end position="248"/>
    </location>
</feature>
<dbReference type="EMBL" id="KV745462">
    <property type="protein sequence ID" value="OCK74518.1"/>
    <property type="molecule type" value="Genomic_DNA"/>
</dbReference>
<evidence type="ECO:0000313" key="5">
    <source>
        <dbReference type="Proteomes" id="UP000250266"/>
    </source>
</evidence>
<dbReference type="InterPro" id="IPR002889">
    <property type="entry name" value="WSC_carb-bd"/>
</dbReference>
<evidence type="ECO:0000259" key="3">
    <source>
        <dbReference type="PROSITE" id="PS51212"/>
    </source>
</evidence>
<dbReference type="SUPFAM" id="SSF50965">
    <property type="entry name" value="Galactose oxidase, central domain"/>
    <property type="match status" value="1"/>
</dbReference>
<dbReference type="SMART" id="SM00321">
    <property type="entry name" value="WSC"/>
    <property type="match status" value="5"/>
</dbReference>
<keyword evidence="1 2" id="KW-0732">Signal</keyword>
<gene>
    <name evidence="4" type="ORF">K432DRAFT_429980</name>
</gene>
<dbReference type="PROSITE" id="PS51212">
    <property type="entry name" value="WSC"/>
    <property type="match status" value="5"/>
</dbReference>
<feature type="domain" description="WSC" evidence="3">
    <location>
        <begin position="379"/>
        <end position="472"/>
    </location>
</feature>
<dbReference type="Gene3D" id="2.60.40.10">
    <property type="entry name" value="Immunoglobulins"/>
    <property type="match status" value="1"/>
</dbReference>
<feature type="domain" description="WSC" evidence="3">
    <location>
        <begin position="42"/>
        <end position="136"/>
    </location>
</feature>
<organism evidence="4 5">
    <name type="scientific">Lepidopterella palustris CBS 459.81</name>
    <dbReference type="NCBI Taxonomy" id="1314670"/>
    <lineage>
        <taxon>Eukaryota</taxon>
        <taxon>Fungi</taxon>
        <taxon>Dikarya</taxon>
        <taxon>Ascomycota</taxon>
        <taxon>Pezizomycotina</taxon>
        <taxon>Dothideomycetes</taxon>
        <taxon>Pleosporomycetidae</taxon>
        <taxon>Mytilinidiales</taxon>
        <taxon>Argynnaceae</taxon>
        <taxon>Lepidopterella</taxon>
    </lineage>
</organism>
<dbReference type="CDD" id="cd02851">
    <property type="entry name" value="E_set_GO_C"/>
    <property type="match status" value="1"/>
</dbReference>
<dbReference type="InterPro" id="IPR011043">
    <property type="entry name" value="Gal_Oxase/kelch_b-propeller"/>
</dbReference>
<dbReference type="InterPro" id="IPR009880">
    <property type="entry name" value="Glyoxal_oxidase_N"/>
</dbReference>
<protein>
    <submittedName>
        <fullName evidence="4">Copper radical oxidase</fullName>
    </submittedName>
</protein>
<dbReference type="PANTHER" id="PTHR32208">
    <property type="entry name" value="SECRETED PROTEIN-RELATED"/>
    <property type="match status" value="1"/>
</dbReference>
<dbReference type="Pfam" id="PF09118">
    <property type="entry name" value="GO-like_E_set"/>
    <property type="match status" value="1"/>
</dbReference>
<dbReference type="AlphaFoldDB" id="A0A8E2DZP0"/>
<dbReference type="InterPro" id="IPR013783">
    <property type="entry name" value="Ig-like_fold"/>
</dbReference>
<evidence type="ECO:0000313" key="4">
    <source>
        <dbReference type="EMBL" id="OCK74518.1"/>
    </source>
</evidence>
<dbReference type="PANTHER" id="PTHR32208:SF105">
    <property type="entry name" value="COPPER RADICAL OXIDASE"/>
    <property type="match status" value="1"/>
</dbReference>
<evidence type="ECO:0000256" key="2">
    <source>
        <dbReference type="SAM" id="SignalP"/>
    </source>
</evidence>
<proteinExistence type="predicted"/>
<dbReference type="Proteomes" id="UP000250266">
    <property type="component" value="Unassembled WGS sequence"/>
</dbReference>
<feature type="domain" description="WSC" evidence="3">
    <location>
        <begin position="253"/>
        <end position="348"/>
    </location>
</feature>
<dbReference type="Pfam" id="PF01822">
    <property type="entry name" value="WSC"/>
    <property type="match status" value="5"/>
</dbReference>
<accession>A0A8E2DZP0</accession>
<reference evidence="4 5" key="1">
    <citation type="journal article" date="2016" name="Nat. Commun.">
        <title>Ectomycorrhizal ecology is imprinted in the genome of the dominant symbiotic fungus Cenococcum geophilum.</title>
        <authorList>
            <consortium name="DOE Joint Genome Institute"/>
            <person name="Peter M."/>
            <person name="Kohler A."/>
            <person name="Ohm R.A."/>
            <person name="Kuo A."/>
            <person name="Krutzmann J."/>
            <person name="Morin E."/>
            <person name="Arend M."/>
            <person name="Barry K.W."/>
            <person name="Binder M."/>
            <person name="Choi C."/>
            <person name="Clum A."/>
            <person name="Copeland A."/>
            <person name="Grisel N."/>
            <person name="Haridas S."/>
            <person name="Kipfer T."/>
            <person name="LaButti K."/>
            <person name="Lindquist E."/>
            <person name="Lipzen A."/>
            <person name="Maire R."/>
            <person name="Meier B."/>
            <person name="Mihaltcheva S."/>
            <person name="Molinier V."/>
            <person name="Murat C."/>
            <person name="Poggeler S."/>
            <person name="Quandt C.A."/>
            <person name="Sperisen C."/>
            <person name="Tritt A."/>
            <person name="Tisserant E."/>
            <person name="Crous P.W."/>
            <person name="Henrissat B."/>
            <person name="Nehls U."/>
            <person name="Egli S."/>
            <person name="Spatafora J.W."/>
            <person name="Grigoriev I.V."/>
            <person name="Martin F.M."/>
        </authorList>
    </citation>
    <scope>NUCLEOTIDE SEQUENCE [LARGE SCALE GENOMIC DNA]</scope>
    <source>
        <strain evidence="4 5">CBS 459.81</strain>
    </source>
</reference>
<dbReference type="InterPro" id="IPR014756">
    <property type="entry name" value="Ig_E-set"/>
</dbReference>
<dbReference type="InterPro" id="IPR015202">
    <property type="entry name" value="GO-like_E_set"/>
</dbReference>
<dbReference type="InterPro" id="IPR037293">
    <property type="entry name" value="Gal_Oxidase_central_sf"/>
</dbReference>
<feature type="domain" description="WSC" evidence="3">
    <location>
        <begin position="490"/>
        <end position="586"/>
    </location>
</feature>
<dbReference type="OrthoDB" id="2019572at2759"/>
<dbReference type="Pfam" id="PF07250">
    <property type="entry name" value="Glyoxal_oxid_N"/>
    <property type="match status" value="1"/>
</dbReference>